<comment type="subunit">
    <text evidence="7">The complex is composed of two ATP-binding proteins (PotA), two transmembrane proteins (PotB and PotC) and a solute-binding protein (PotD).</text>
</comment>
<evidence type="ECO:0000256" key="7">
    <source>
        <dbReference type="RuleBase" id="RU364083"/>
    </source>
</evidence>
<dbReference type="InterPro" id="IPR050093">
    <property type="entry name" value="ABC_SmlMolc_Importer"/>
</dbReference>
<keyword evidence="1 7" id="KW-0813">Transport</keyword>
<evidence type="ECO:0000256" key="4">
    <source>
        <dbReference type="ARBA" id="ARBA00022840"/>
    </source>
</evidence>
<dbReference type="PANTHER" id="PTHR42781:SF4">
    <property type="entry name" value="SPERMIDINE_PUTRESCINE IMPORT ATP-BINDING PROTEIN POTA"/>
    <property type="match status" value="1"/>
</dbReference>
<reference evidence="9" key="1">
    <citation type="submission" date="2020-09" db="EMBL/GenBank/DDBJ databases">
        <title>A novel bacterium of genus Neiella, isolated from South China Sea.</title>
        <authorList>
            <person name="Huang H."/>
            <person name="Mo K."/>
            <person name="Hu Y."/>
        </authorList>
    </citation>
    <scope>NUCLEOTIDE SEQUENCE</scope>
    <source>
        <strain evidence="9">HB171785</strain>
    </source>
</reference>
<sequence>MADAKVLLSLRKIVKGFGSQNVLSEFSLDIFDGEFFTILGPSGCGKTTVLRLIAGFEQADSGQIMLDGADIAAVAAEQRPVNTVFQSYALFPHMSVAENIGFGLRMAGVAKAEIKQRVSDALAIVKLNGFEGRKPHQLSGGQKQRVAIARAIVMKPKVLLLDESLSALDHKLRQQMQMELKQIQRKLGITFVYVTHDQEEALSMSDRVLVMNHGQPQQIGSPREIYEAPRNMFVADFIGEINVFDGVVEAAKDDELSYLVNIGGVKKIAGAEFRLDVGDQVHVLLRPEDLRIEYIEDRPTNEQGFLGKVLERSYTGKTIDTLIALENGNTLRASEFFNEDDPDFDYSINQRVWVSWIDGWEHVIKAGPLE</sequence>
<dbReference type="GO" id="GO:0043190">
    <property type="term" value="C:ATP-binding cassette (ABC) transporter complex"/>
    <property type="evidence" value="ECO:0007669"/>
    <property type="project" value="InterPro"/>
</dbReference>
<evidence type="ECO:0000259" key="8">
    <source>
        <dbReference type="PROSITE" id="PS50893"/>
    </source>
</evidence>
<evidence type="ECO:0000256" key="6">
    <source>
        <dbReference type="ARBA" id="ARBA00023136"/>
    </source>
</evidence>
<organism evidence="9 10">
    <name type="scientific">Neiella litorisoli</name>
    <dbReference type="NCBI Taxonomy" id="2771431"/>
    <lineage>
        <taxon>Bacteria</taxon>
        <taxon>Pseudomonadati</taxon>
        <taxon>Pseudomonadota</taxon>
        <taxon>Gammaproteobacteria</taxon>
        <taxon>Alteromonadales</taxon>
        <taxon>Echinimonadaceae</taxon>
        <taxon>Neiella</taxon>
    </lineage>
</organism>
<dbReference type="InterPro" id="IPR008995">
    <property type="entry name" value="Mo/tungstate-bd_C_term_dom"/>
</dbReference>
<dbReference type="AlphaFoldDB" id="A0A8J6QUQ7"/>
<dbReference type="InterPro" id="IPR005893">
    <property type="entry name" value="PotA-like"/>
</dbReference>
<dbReference type="PANTHER" id="PTHR42781">
    <property type="entry name" value="SPERMIDINE/PUTRESCINE IMPORT ATP-BINDING PROTEIN POTA"/>
    <property type="match status" value="1"/>
</dbReference>
<dbReference type="EMBL" id="JACXAF010000016">
    <property type="protein sequence ID" value="MBD1390232.1"/>
    <property type="molecule type" value="Genomic_DNA"/>
</dbReference>
<dbReference type="Gene3D" id="3.40.50.300">
    <property type="entry name" value="P-loop containing nucleotide triphosphate hydrolases"/>
    <property type="match status" value="1"/>
</dbReference>
<dbReference type="InterPro" id="IPR027417">
    <property type="entry name" value="P-loop_NTPase"/>
</dbReference>
<dbReference type="InterPro" id="IPR003593">
    <property type="entry name" value="AAA+_ATPase"/>
</dbReference>
<dbReference type="Gene3D" id="2.40.50.100">
    <property type="match status" value="1"/>
</dbReference>
<dbReference type="InterPro" id="IPR013611">
    <property type="entry name" value="Transp-assoc_OB_typ2"/>
</dbReference>
<comment type="catalytic activity">
    <reaction evidence="7">
        <text>ATP + H2O + polyamine-[polyamine-binding protein]Side 1 = ADP + phosphate + polyamineSide 2 + [polyamine-binding protein]Side 1.</text>
        <dbReference type="EC" id="7.6.2.11"/>
    </reaction>
</comment>
<dbReference type="SUPFAM" id="SSF52540">
    <property type="entry name" value="P-loop containing nucleoside triphosphate hydrolases"/>
    <property type="match status" value="1"/>
</dbReference>
<evidence type="ECO:0000313" key="9">
    <source>
        <dbReference type="EMBL" id="MBD1390232.1"/>
    </source>
</evidence>
<keyword evidence="2 7" id="KW-1003">Cell membrane</keyword>
<keyword evidence="3 7" id="KW-0547">Nucleotide-binding</keyword>
<dbReference type="NCBIfam" id="NF006987">
    <property type="entry name" value="PRK09452.1"/>
    <property type="match status" value="1"/>
</dbReference>
<evidence type="ECO:0000256" key="1">
    <source>
        <dbReference type="ARBA" id="ARBA00022448"/>
    </source>
</evidence>
<dbReference type="PROSITE" id="PS00211">
    <property type="entry name" value="ABC_TRANSPORTER_1"/>
    <property type="match status" value="1"/>
</dbReference>
<dbReference type="SMART" id="SM00382">
    <property type="entry name" value="AAA"/>
    <property type="match status" value="1"/>
</dbReference>
<dbReference type="GO" id="GO:0016887">
    <property type="term" value="F:ATP hydrolysis activity"/>
    <property type="evidence" value="ECO:0007669"/>
    <property type="project" value="InterPro"/>
</dbReference>
<dbReference type="InterPro" id="IPR017871">
    <property type="entry name" value="ABC_transporter-like_CS"/>
</dbReference>
<dbReference type="SUPFAM" id="SSF50331">
    <property type="entry name" value="MOP-like"/>
    <property type="match status" value="1"/>
</dbReference>
<accession>A0A8J6QUQ7</accession>
<evidence type="ECO:0000256" key="3">
    <source>
        <dbReference type="ARBA" id="ARBA00022741"/>
    </source>
</evidence>
<dbReference type="FunFam" id="3.40.50.300:FF:000133">
    <property type="entry name" value="Spermidine/putrescine import ATP-binding protein PotA"/>
    <property type="match status" value="1"/>
</dbReference>
<dbReference type="Proteomes" id="UP000638014">
    <property type="component" value="Unassembled WGS sequence"/>
</dbReference>
<evidence type="ECO:0000256" key="2">
    <source>
        <dbReference type="ARBA" id="ARBA00022475"/>
    </source>
</evidence>
<comment type="caution">
    <text evidence="9">The sequence shown here is derived from an EMBL/GenBank/DDBJ whole genome shotgun (WGS) entry which is preliminary data.</text>
</comment>
<dbReference type="EC" id="7.6.2.11" evidence="7"/>
<comment type="function">
    <text evidence="7">Part of the ABC transporter complex PotABCD involved in spermidine/putrescine import. Responsible for energy coupling to the transport system.</text>
</comment>
<dbReference type="RefSeq" id="WP_191145307.1">
    <property type="nucleotide sequence ID" value="NZ_JACXAF010000016.1"/>
</dbReference>
<dbReference type="Pfam" id="PF08402">
    <property type="entry name" value="TOBE_2"/>
    <property type="match status" value="1"/>
</dbReference>
<keyword evidence="5 7" id="KW-1278">Translocase</keyword>
<keyword evidence="4 7" id="KW-0067">ATP-binding</keyword>
<proteinExistence type="inferred from homology"/>
<keyword evidence="10" id="KW-1185">Reference proteome</keyword>
<dbReference type="GO" id="GO:0015417">
    <property type="term" value="F:ABC-type polyamine transporter activity"/>
    <property type="evidence" value="ECO:0007669"/>
    <property type="project" value="UniProtKB-EC"/>
</dbReference>
<dbReference type="GO" id="GO:0005524">
    <property type="term" value="F:ATP binding"/>
    <property type="evidence" value="ECO:0007669"/>
    <property type="project" value="UniProtKB-KW"/>
</dbReference>
<dbReference type="PROSITE" id="PS50893">
    <property type="entry name" value="ABC_TRANSPORTER_2"/>
    <property type="match status" value="1"/>
</dbReference>
<protein>
    <recommendedName>
        <fullName evidence="7">Spermidine/putrescine import ATP-binding protein PotA</fullName>
        <ecNumber evidence="7">7.6.2.11</ecNumber>
    </recommendedName>
</protein>
<feature type="domain" description="ABC transporter" evidence="8">
    <location>
        <begin position="8"/>
        <end position="238"/>
    </location>
</feature>
<dbReference type="InterPro" id="IPR003439">
    <property type="entry name" value="ABC_transporter-like_ATP-bd"/>
</dbReference>
<evidence type="ECO:0000313" key="10">
    <source>
        <dbReference type="Proteomes" id="UP000638014"/>
    </source>
</evidence>
<evidence type="ECO:0000256" key="5">
    <source>
        <dbReference type="ARBA" id="ARBA00022967"/>
    </source>
</evidence>
<gene>
    <name evidence="7 9" type="primary">potA</name>
    <name evidence="9" type="ORF">IC617_12390</name>
</gene>
<dbReference type="GO" id="GO:0015847">
    <property type="term" value="P:putrescine transport"/>
    <property type="evidence" value="ECO:0007669"/>
    <property type="project" value="UniProtKB-ARBA"/>
</dbReference>
<comment type="similarity">
    <text evidence="7">Belongs to the ABC transporter superfamily. Spermidine/putrescine importer (TC 3.A.1.11.1) family.</text>
</comment>
<dbReference type="NCBIfam" id="TIGR01187">
    <property type="entry name" value="potA"/>
    <property type="match status" value="1"/>
</dbReference>
<name>A0A8J6QUQ7_9GAMM</name>
<keyword evidence="6 7" id="KW-0472">Membrane</keyword>
<dbReference type="Pfam" id="PF00005">
    <property type="entry name" value="ABC_tran"/>
    <property type="match status" value="1"/>
</dbReference>